<comment type="caution">
    <text evidence="2">The sequence shown here is derived from an EMBL/GenBank/DDBJ whole genome shotgun (WGS) entry which is preliminary data.</text>
</comment>
<dbReference type="Proteomes" id="UP000886595">
    <property type="component" value="Unassembled WGS sequence"/>
</dbReference>
<proteinExistence type="predicted"/>
<reference evidence="2 3" key="1">
    <citation type="submission" date="2020-02" db="EMBL/GenBank/DDBJ databases">
        <authorList>
            <person name="Ma Q."/>
            <person name="Huang Y."/>
            <person name="Song X."/>
            <person name="Pei D."/>
        </authorList>
    </citation>
    <scope>NUCLEOTIDE SEQUENCE [LARGE SCALE GENOMIC DNA]</scope>
    <source>
        <strain evidence="2">Sxm20200214</strain>
        <tissue evidence="2">Leaf</tissue>
    </source>
</reference>
<dbReference type="OrthoDB" id="10264738at2759"/>
<dbReference type="PANTHER" id="PTHR13832">
    <property type="entry name" value="PROTEIN PHOSPHATASE 2C"/>
    <property type="match status" value="1"/>
</dbReference>
<keyword evidence="3" id="KW-1185">Reference proteome</keyword>
<dbReference type="InterPro" id="IPR001932">
    <property type="entry name" value="PPM-type_phosphatase-like_dom"/>
</dbReference>
<dbReference type="PROSITE" id="PS51746">
    <property type="entry name" value="PPM_2"/>
    <property type="match status" value="1"/>
</dbReference>
<dbReference type="CDD" id="cd00143">
    <property type="entry name" value="PP2Cc"/>
    <property type="match status" value="1"/>
</dbReference>
<dbReference type="Gene3D" id="3.60.40.10">
    <property type="entry name" value="PPM-type phosphatase domain"/>
    <property type="match status" value="1"/>
</dbReference>
<dbReference type="GO" id="GO:0004722">
    <property type="term" value="F:protein serine/threonine phosphatase activity"/>
    <property type="evidence" value="ECO:0007669"/>
    <property type="project" value="InterPro"/>
</dbReference>
<sequence length="290" mass="31933">MLTEKWLLFTQLCLLKDLVIRCVRQFIRRAKSMLLSQNVVVAEPPAEISSVPVVDDVKSSQQQQDLNTSFQIAQVRIHDSVCIEIPLPEETPLLGSVKTCSVASTAAIEENGTEFVPKISSGSYADKDSHFPLLSTVSLMAMRVSLCSERLLLQKWRDLTGAYKLADLAMEDESIVSGSCGTTALTALVIGRHLMVANAGDCRAVLCRKGKAVDMSFDHKSTFEPERRRVEELGGYFEGEYLYGELAVTRALGDWSVKRYSSLGVGGGSFSPLISDPEIKQTVLTEEDEF</sequence>
<name>A0A8X7SF50_BRACI</name>
<dbReference type="SMART" id="SM00332">
    <property type="entry name" value="PP2Cc"/>
    <property type="match status" value="1"/>
</dbReference>
<evidence type="ECO:0000259" key="1">
    <source>
        <dbReference type="PROSITE" id="PS51746"/>
    </source>
</evidence>
<dbReference type="SUPFAM" id="SSF81606">
    <property type="entry name" value="PP2C-like"/>
    <property type="match status" value="1"/>
</dbReference>
<feature type="domain" description="PPM-type phosphatase" evidence="1">
    <location>
        <begin position="120"/>
        <end position="290"/>
    </location>
</feature>
<dbReference type="InterPro" id="IPR015655">
    <property type="entry name" value="PP2C"/>
</dbReference>
<gene>
    <name evidence="2" type="ORF">Bca52824_025816</name>
</gene>
<organism evidence="2 3">
    <name type="scientific">Brassica carinata</name>
    <name type="common">Ethiopian mustard</name>
    <name type="synonym">Abyssinian cabbage</name>
    <dbReference type="NCBI Taxonomy" id="52824"/>
    <lineage>
        <taxon>Eukaryota</taxon>
        <taxon>Viridiplantae</taxon>
        <taxon>Streptophyta</taxon>
        <taxon>Embryophyta</taxon>
        <taxon>Tracheophyta</taxon>
        <taxon>Spermatophyta</taxon>
        <taxon>Magnoliopsida</taxon>
        <taxon>eudicotyledons</taxon>
        <taxon>Gunneridae</taxon>
        <taxon>Pentapetalae</taxon>
        <taxon>rosids</taxon>
        <taxon>malvids</taxon>
        <taxon>Brassicales</taxon>
        <taxon>Brassicaceae</taxon>
        <taxon>Brassiceae</taxon>
        <taxon>Brassica</taxon>
    </lineage>
</organism>
<dbReference type="PANTHER" id="PTHR13832:SF620">
    <property type="entry name" value="PROTEIN PHOSPHATASE 2C 13-RELATED"/>
    <property type="match status" value="1"/>
</dbReference>
<dbReference type="EMBL" id="JAAMPC010000006">
    <property type="protein sequence ID" value="KAG2306068.1"/>
    <property type="molecule type" value="Genomic_DNA"/>
</dbReference>
<evidence type="ECO:0000313" key="2">
    <source>
        <dbReference type="EMBL" id="KAG2306068.1"/>
    </source>
</evidence>
<evidence type="ECO:0000313" key="3">
    <source>
        <dbReference type="Proteomes" id="UP000886595"/>
    </source>
</evidence>
<dbReference type="AlphaFoldDB" id="A0A8X7SF50"/>
<accession>A0A8X7SF50</accession>
<protein>
    <recommendedName>
        <fullName evidence="1">PPM-type phosphatase domain-containing protein</fullName>
    </recommendedName>
</protein>
<dbReference type="InterPro" id="IPR036457">
    <property type="entry name" value="PPM-type-like_dom_sf"/>
</dbReference>
<dbReference type="Pfam" id="PF00481">
    <property type="entry name" value="PP2C"/>
    <property type="match status" value="1"/>
</dbReference>